<dbReference type="EMBL" id="NCVQ01000004">
    <property type="protein sequence ID" value="PWZ32752.1"/>
    <property type="molecule type" value="Genomic_DNA"/>
</dbReference>
<protein>
    <submittedName>
        <fullName evidence="2">Uncharacterized protein</fullName>
    </submittedName>
</protein>
<feature type="region of interest" description="Disordered" evidence="1">
    <location>
        <begin position="1"/>
        <end position="45"/>
    </location>
</feature>
<reference evidence="2" key="1">
    <citation type="journal article" date="2018" name="Nat. Genet.">
        <title>Extensive intraspecific gene order and gene structural variations between Mo17 and other maize genomes.</title>
        <authorList>
            <person name="Sun S."/>
            <person name="Zhou Y."/>
            <person name="Chen J."/>
            <person name="Shi J."/>
            <person name="Zhao H."/>
            <person name="Zhao H."/>
            <person name="Song W."/>
            <person name="Zhang M."/>
            <person name="Cui Y."/>
            <person name="Dong X."/>
            <person name="Liu H."/>
            <person name="Ma X."/>
            <person name="Jiao Y."/>
            <person name="Wang B."/>
            <person name="Wei X."/>
            <person name="Stein J.C."/>
            <person name="Glaubitz J.C."/>
            <person name="Lu F."/>
            <person name="Yu G."/>
            <person name="Liang C."/>
            <person name="Fengler K."/>
            <person name="Li B."/>
            <person name="Rafalski A."/>
            <person name="Schnable P.S."/>
            <person name="Ware D.H."/>
            <person name="Buckler E.S."/>
            <person name="Lai J."/>
        </authorList>
    </citation>
    <scope>NUCLEOTIDE SEQUENCE [LARGE SCALE GENOMIC DNA]</scope>
    <source>
        <tissue evidence="2">Seedling</tissue>
    </source>
</reference>
<dbReference type="Proteomes" id="UP000251960">
    <property type="component" value="Chromosome 3"/>
</dbReference>
<feature type="region of interest" description="Disordered" evidence="1">
    <location>
        <begin position="107"/>
        <end position="151"/>
    </location>
</feature>
<evidence type="ECO:0000256" key="1">
    <source>
        <dbReference type="SAM" id="MobiDB-lite"/>
    </source>
</evidence>
<sequence length="151" mass="16119">MASSPSSPAQGARLLPSHGRDAPNRPPSSPSAGAREPCPLCPENAELEHTPLLPRWTPGRPPLAHGRQIHRAEQHLYSCFLPPMSTDAMELNLSPLSNPALKAPLPLSHPWRHTQQQLLPPSARSLQASSSTPPSLRSNSAHSTLVSAGPL</sequence>
<name>A0A3L6FHR9_MAIZE</name>
<accession>A0A3L6FHR9</accession>
<evidence type="ECO:0000313" key="2">
    <source>
        <dbReference type="EMBL" id="PWZ32752.1"/>
    </source>
</evidence>
<feature type="compositionally biased region" description="Low complexity" evidence="1">
    <location>
        <begin position="129"/>
        <end position="140"/>
    </location>
</feature>
<comment type="caution">
    <text evidence="2">The sequence shown here is derived from an EMBL/GenBank/DDBJ whole genome shotgun (WGS) entry which is preliminary data.</text>
</comment>
<feature type="compositionally biased region" description="Polar residues" evidence="1">
    <location>
        <begin position="113"/>
        <end position="128"/>
    </location>
</feature>
<organism evidence="2">
    <name type="scientific">Zea mays</name>
    <name type="common">Maize</name>
    <dbReference type="NCBI Taxonomy" id="4577"/>
    <lineage>
        <taxon>Eukaryota</taxon>
        <taxon>Viridiplantae</taxon>
        <taxon>Streptophyta</taxon>
        <taxon>Embryophyta</taxon>
        <taxon>Tracheophyta</taxon>
        <taxon>Spermatophyta</taxon>
        <taxon>Magnoliopsida</taxon>
        <taxon>Liliopsida</taxon>
        <taxon>Poales</taxon>
        <taxon>Poaceae</taxon>
        <taxon>PACMAD clade</taxon>
        <taxon>Panicoideae</taxon>
        <taxon>Andropogonodae</taxon>
        <taxon>Andropogoneae</taxon>
        <taxon>Tripsacinae</taxon>
        <taxon>Zea</taxon>
    </lineage>
</organism>
<proteinExistence type="predicted"/>
<gene>
    <name evidence="2" type="ORF">Zm00014a_014311</name>
</gene>
<feature type="compositionally biased region" description="Polar residues" evidence="1">
    <location>
        <begin position="141"/>
        <end position="151"/>
    </location>
</feature>
<dbReference type="AlphaFoldDB" id="A0A3L6FHR9"/>